<gene>
    <name evidence="2" type="ORF">AB5J54_37520</name>
</gene>
<evidence type="ECO:0000313" key="2">
    <source>
        <dbReference type="EMBL" id="XDQ75879.1"/>
    </source>
</evidence>
<proteinExistence type="predicted"/>
<reference evidence="2" key="1">
    <citation type="submission" date="2024-07" db="EMBL/GenBank/DDBJ databases">
        <authorList>
            <person name="Yu S.T."/>
        </authorList>
    </citation>
    <scope>NUCLEOTIDE SEQUENCE</scope>
    <source>
        <strain evidence="2">R44</strain>
    </source>
</reference>
<organism evidence="2">
    <name type="scientific">Streptomyces sp. R44</name>
    <dbReference type="NCBI Taxonomy" id="3238633"/>
    <lineage>
        <taxon>Bacteria</taxon>
        <taxon>Bacillati</taxon>
        <taxon>Actinomycetota</taxon>
        <taxon>Actinomycetes</taxon>
        <taxon>Kitasatosporales</taxon>
        <taxon>Streptomycetaceae</taxon>
        <taxon>Streptomyces</taxon>
    </lineage>
</organism>
<protein>
    <submittedName>
        <fullName evidence="2">Baseplate assembly protein</fullName>
    </submittedName>
</protein>
<dbReference type="AlphaFoldDB" id="A0AB39T8R5"/>
<dbReference type="RefSeq" id="WP_369148415.1">
    <property type="nucleotide sequence ID" value="NZ_CP163444.1"/>
</dbReference>
<dbReference type="EMBL" id="CP163444">
    <property type="protein sequence ID" value="XDQ75879.1"/>
    <property type="molecule type" value="Genomic_DNA"/>
</dbReference>
<dbReference type="InterPro" id="IPR011749">
    <property type="entry name" value="CHP02243"/>
</dbReference>
<dbReference type="NCBIfam" id="TIGR02243">
    <property type="entry name" value="putative baseplate assembly protein"/>
    <property type="match status" value="1"/>
</dbReference>
<evidence type="ECO:0000256" key="1">
    <source>
        <dbReference type="SAM" id="MobiDB-lite"/>
    </source>
</evidence>
<feature type="region of interest" description="Disordered" evidence="1">
    <location>
        <begin position="1"/>
        <end position="27"/>
    </location>
</feature>
<name>A0AB39T8R5_9ACTN</name>
<sequence length="943" mass="100038">MSAQPGAARPLASRARKARAEGRNGIEAVTVDPSRRRITLTLFGPAPQGLVPANFRISGGVVARDPRVVSAVTDPDADPDRPGRIVLEVDRAGDISRYLLEVLRTDALGRPGTEPLDGFDPFFARAEFGFGQDCPALTDCAADPCPPPAYPEPVIDYLAKDYESLRRTLLERLSLTLPQWGERHAADLMVALVELLAYAGDELSYRQDAVAAEAYLDTARLRTSVRRHTRLVDYPMHDGCAARAFVCLNAPARITLAAGTFRFRAGPEIFEPVTAEDVTVHPAHGRIPLWAWGEPEFCLPAGATSAALRDGKGFRGLALAPGDVLVLEEAVGAQTGLEADADRTHRQAVRLVEVRESADCLYDQRLLEVTWAAEDALRFPLRVTAVGGKDCRQLQIGVARGNAVLVEHGAGRTWCGREPERFTWPAPPPGEPGCPCPPGFGCAHTGGPARLPAYPPLPVGCSPAVPGEPNAGSVTFSAPFPAPADVARGQAARLDGVADRARERLLGLLRAAESGTPPDAAAISWLTTVFGARALGRPPLGTDPAGALRTLSARFDELLERKLDRLRELAARARAGYVLRGDDEGWETGQSWGEDEGDALDPARTVFHGPAARALAPDPREALPAVRVTAAAGGDPWLPRRDLLDSGPADRDMVGEADEDGVLRLRFGDGTAGALPAPGTVLELRYRLGNGLAGNVAAEAIDAIELCRTTGVTVEVRNPLPATGGTDPEPVAQVRARAPHEAARRLLRAVAAQDYATLAAEAPGVQRAGARLRWTGAWYEAQVSVDALGTPTAPAALLDVVRERLHRARRIGHDLVVGSARTVPLRLALCVVAEPHAVAGHVRTAVARVLGTGTLPDGTRGLFHPDELTFGTAVRVSRIVAAVAAVPGVRSAKVTALERLFEPSGQPLRDGVLTLGPHEVPRLDGDPARPEHGVLELEIGGGR</sequence>
<accession>A0AB39T8R5</accession>